<proteinExistence type="predicted"/>
<dbReference type="KEGG" id="sact:DMT42_02310"/>
<keyword evidence="2" id="KW-1185">Reference proteome</keyword>
<accession>A0A2U9NVH1</accession>
<dbReference type="EMBL" id="CP029788">
    <property type="protein sequence ID" value="AWT41257.1"/>
    <property type="molecule type" value="Genomic_DNA"/>
</dbReference>
<dbReference type="AlphaFoldDB" id="A0A2U9NVH1"/>
<name>A0A2U9NVH1_STRAS</name>
<dbReference type="Proteomes" id="UP000247634">
    <property type="component" value="Chromosome"/>
</dbReference>
<sequence length="81" mass="8362">MEHGEGPLPTSLTVSDDREGTALTAEGVTLILHRVLRPAPEGPVTSPEAGVTGRVSGVWRTPDGALARGVFVSVRHPGPDA</sequence>
<protein>
    <submittedName>
        <fullName evidence="1">Uncharacterized protein</fullName>
    </submittedName>
</protein>
<organism evidence="1 2">
    <name type="scientific">Streptomyces actuosus</name>
    <dbReference type="NCBI Taxonomy" id="1885"/>
    <lineage>
        <taxon>Bacteria</taxon>
        <taxon>Bacillati</taxon>
        <taxon>Actinomycetota</taxon>
        <taxon>Actinomycetes</taxon>
        <taxon>Kitasatosporales</taxon>
        <taxon>Streptomycetaceae</taxon>
        <taxon>Streptomyces</taxon>
    </lineage>
</organism>
<evidence type="ECO:0000313" key="1">
    <source>
        <dbReference type="EMBL" id="AWT41257.1"/>
    </source>
</evidence>
<dbReference type="RefSeq" id="WP_110626193.1">
    <property type="nucleotide sequence ID" value="NZ_CP029788.1"/>
</dbReference>
<reference evidence="1 2" key="1">
    <citation type="submission" date="2018-06" db="EMBL/GenBank/DDBJ databases">
        <title>The complete genome sequence of a nosiheptide producer Streptomyces actuosus ATCC 25421: deducing the ability of producing a new class III lantibiotics.</title>
        <authorList>
            <person name="Liu W."/>
            <person name="Sun F."/>
            <person name="Hu Y."/>
        </authorList>
    </citation>
    <scope>NUCLEOTIDE SEQUENCE [LARGE SCALE GENOMIC DNA]</scope>
    <source>
        <strain evidence="1 2">ATCC 25421</strain>
    </source>
</reference>
<evidence type="ECO:0000313" key="2">
    <source>
        <dbReference type="Proteomes" id="UP000247634"/>
    </source>
</evidence>
<dbReference type="OrthoDB" id="3787729at2"/>
<gene>
    <name evidence="1" type="ORF">DMT42_02310</name>
</gene>